<organism evidence="2 3">
    <name type="scientific">Aldrovandia affinis</name>
    <dbReference type="NCBI Taxonomy" id="143900"/>
    <lineage>
        <taxon>Eukaryota</taxon>
        <taxon>Metazoa</taxon>
        <taxon>Chordata</taxon>
        <taxon>Craniata</taxon>
        <taxon>Vertebrata</taxon>
        <taxon>Euteleostomi</taxon>
        <taxon>Actinopterygii</taxon>
        <taxon>Neopterygii</taxon>
        <taxon>Teleostei</taxon>
        <taxon>Notacanthiformes</taxon>
        <taxon>Halosauridae</taxon>
        <taxon>Aldrovandia</taxon>
    </lineage>
</organism>
<name>A0AAD7RK48_9TELE</name>
<keyword evidence="3" id="KW-1185">Reference proteome</keyword>
<evidence type="ECO:0000313" key="3">
    <source>
        <dbReference type="Proteomes" id="UP001221898"/>
    </source>
</evidence>
<feature type="region of interest" description="Disordered" evidence="1">
    <location>
        <begin position="52"/>
        <end position="76"/>
    </location>
</feature>
<evidence type="ECO:0000256" key="1">
    <source>
        <dbReference type="SAM" id="MobiDB-lite"/>
    </source>
</evidence>
<accession>A0AAD7RK48</accession>
<gene>
    <name evidence="2" type="ORF">AAFF_G00183720</name>
</gene>
<dbReference type="AlphaFoldDB" id="A0AAD7RK48"/>
<proteinExistence type="predicted"/>
<dbReference type="EMBL" id="JAINUG010000244">
    <property type="protein sequence ID" value="KAJ8385659.1"/>
    <property type="molecule type" value="Genomic_DNA"/>
</dbReference>
<comment type="caution">
    <text evidence="2">The sequence shown here is derived from an EMBL/GenBank/DDBJ whole genome shotgun (WGS) entry which is preliminary data.</text>
</comment>
<reference evidence="2" key="1">
    <citation type="journal article" date="2023" name="Science">
        <title>Genome structures resolve the early diversification of teleost fishes.</title>
        <authorList>
            <person name="Parey E."/>
            <person name="Louis A."/>
            <person name="Montfort J."/>
            <person name="Bouchez O."/>
            <person name="Roques C."/>
            <person name="Iampietro C."/>
            <person name="Lluch J."/>
            <person name="Castinel A."/>
            <person name="Donnadieu C."/>
            <person name="Desvignes T."/>
            <person name="Floi Bucao C."/>
            <person name="Jouanno E."/>
            <person name="Wen M."/>
            <person name="Mejri S."/>
            <person name="Dirks R."/>
            <person name="Jansen H."/>
            <person name="Henkel C."/>
            <person name="Chen W.J."/>
            <person name="Zahm M."/>
            <person name="Cabau C."/>
            <person name="Klopp C."/>
            <person name="Thompson A.W."/>
            <person name="Robinson-Rechavi M."/>
            <person name="Braasch I."/>
            <person name="Lecointre G."/>
            <person name="Bobe J."/>
            <person name="Postlethwait J.H."/>
            <person name="Berthelot C."/>
            <person name="Roest Crollius H."/>
            <person name="Guiguen Y."/>
        </authorList>
    </citation>
    <scope>NUCLEOTIDE SEQUENCE</scope>
    <source>
        <strain evidence="2">NC1722</strain>
    </source>
</reference>
<dbReference type="Proteomes" id="UP001221898">
    <property type="component" value="Unassembled WGS sequence"/>
</dbReference>
<protein>
    <submittedName>
        <fullName evidence="2">Uncharacterized protein</fullName>
    </submittedName>
</protein>
<feature type="compositionally biased region" description="Polar residues" evidence="1">
    <location>
        <begin position="66"/>
        <end position="76"/>
    </location>
</feature>
<evidence type="ECO:0000313" key="2">
    <source>
        <dbReference type="EMBL" id="KAJ8385659.1"/>
    </source>
</evidence>
<sequence>MYRCEADCDYGLWVAASSGPQDRWLPPQQMVQLAADQIAVEMTALPLQLVNTTPNAAPGTAEERSAAQSTLGRVSR</sequence>